<evidence type="ECO:0000259" key="1">
    <source>
        <dbReference type="SMART" id="SM00848"/>
    </source>
</evidence>
<organism evidence="2 3">
    <name type="scientific">Acer saccharum</name>
    <name type="common">Sugar maple</name>
    <dbReference type="NCBI Taxonomy" id="4024"/>
    <lineage>
        <taxon>Eukaryota</taxon>
        <taxon>Viridiplantae</taxon>
        <taxon>Streptophyta</taxon>
        <taxon>Embryophyta</taxon>
        <taxon>Tracheophyta</taxon>
        <taxon>Spermatophyta</taxon>
        <taxon>Magnoliopsida</taxon>
        <taxon>eudicotyledons</taxon>
        <taxon>Gunneridae</taxon>
        <taxon>Pentapetalae</taxon>
        <taxon>rosids</taxon>
        <taxon>malvids</taxon>
        <taxon>Sapindales</taxon>
        <taxon>Sapindaceae</taxon>
        <taxon>Hippocastanoideae</taxon>
        <taxon>Acereae</taxon>
        <taxon>Acer</taxon>
    </lineage>
</organism>
<dbReference type="Proteomes" id="UP001168877">
    <property type="component" value="Unassembled WGS sequence"/>
</dbReference>
<gene>
    <name evidence="2" type="ORF">LWI29_026751</name>
</gene>
<dbReference type="Pfam" id="PF08246">
    <property type="entry name" value="Inhibitor_I29"/>
    <property type="match status" value="1"/>
</dbReference>
<reference evidence="2" key="1">
    <citation type="journal article" date="2022" name="Plant J.">
        <title>Strategies of tolerance reflected in two North American maple genomes.</title>
        <authorList>
            <person name="McEvoy S.L."/>
            <person name="Sezen U.U."/>
            <person name="Trouern-Trend A."/>
            <person name="McMahon S.M."/>
            <person name="Schaberg P.G."/>
            <person name="Yang J."/>
            <person name="Wegrzyn J.L."/>
            <person name="Swenson N.G."/>
        </authorList>
    </citation>
    <scope>NUCLEOTIDE SEQUENCE</scope>
    <source>
        <strain evidence="2">NS2018</strain>
    </source>
</reference>
<feature type="domain" description="Cathepsin propeptide inhibitor" evidence="1">
    <location>
        <begin position="65"/>
        <end position="121"/>
    </location>
</feature>
<protein>
    <recommendedName>
        <fullName evidence="1">Cathepsin propeptide inhibitor domain-containing protein</fullName>
    </recommendedName>
</protein>
<accession>A0AA39VJL3</accession>
<sequence length="191" mass="21521">MEERRVRLDGDGGRKETGQCWWKKERILKWKLGRNLNDDEPLIRQVVSSDHGADDHDLLNVEHHFSVFKSKFKKTYATQEEHDFRFGVFKANLRRAKPHQMLDPSAFHGITKFSDLSPPPSTNLPLKISGSRILVSHSDLGSQNGEKTQLGCRSNSNTVVLHIVGGFNMEGHHVDSIAIPKGFGPVRTSSL</sequence>
<dbReference type="SUPFAM" id="SSF54001">
    <property type="entry name" value="Cysteine proteinases"/>
    <property type="match status" value="1"/>
</dbReference>
<dbReference type="SMART" id="SM00848">
    <property type="entry name" value="Inhibitor_I29"/>
    <property type="match status" value="1"/>
</dbReference>
<proteinExistence type="predicted"/>
<reference evidence="2" key="2">
    <citation type="submission" date="2023-06" db="EMBL/GenBank/DDBJ databases">
        <authorList>
            <person name="Swenson N.G."/>
            <person name="Wegrzyn J.L."/>
            <person name="Mcevoy S.L."/>
        </authorList>
    </citation>
    <scope>NUCLEOTIDE SEQUENCE</scope>
    <source>
        <strain evidence="2">NS2018</strain>
        <tissue evidence="2">Leaf</tissue>
    </source>
</reference>
<dbReference type="EMBL" id="JAUESC010000384">
    <property type="protein sequence ID" value="KAK0582537.1"/>
    <property type="molecule type" value="Genomic_DNA"/>
</dbReference>
<name>A0AA39VJL3_ACESA</name>
<evidence type="ECO:0000313" key="2">
    <source>
        <dbReference type="EMBL" id="KAK0582537.1"/>
    </source>
</evidence>
<dbReference type="InterPro" id="IPR013201">
    <property type="entry name" value="Prot_inhib_I29"/>
</dbReference>
<dbReference type="AlphaFoldDB" id="A0AA39VJL3"/>
<evidence type="ECO:0000313" key="3">
    <source>
        <dbReference type="Proteomes" id="UP001168877"/>
    </source>
</evidence>
<dbReference type="InterPro" id="IPR038765">
    <property type="entry name" value="Papain-like_cys_pep_sf"/>
</dbReference>
<comment type="caution">
    <text evidence="2">The sequence shown here is derived from an EMBL/GenBank/DDBJ whole genome shotgun (WGS) entry which is preliminary data.</text>
</comment>
<dbReference type="Gene3D" id="1.10.287.2250">
    <property type="match status" value="1"/>
</dbReference>
<keyword evidence="3" id="KW-1185">Reference proteome</keyword>